<dbReference type="SUPFAM" id="SSF47384">
    <property type="entry name" value="Homodimeric domain of signal transducing histidine kinase"/>
    <property type="match status" value="1"/>
</dbReference>
<dbReference type="PANTHER" id="PTHR44936:SF10">
    <property type="entry name" value="SENSOR PROTEIN RSTB"/>
    <property type="match status" value="1"/>
</dbReference>
<dbReference type="InterPro" id="IPR036097">
    <property type="entry name" value="HisK_dim/P_sf"/>
</dbReference>
<evidence type="ECO:0000256" key="7">
    <source>
        <dbReference type="ARBA" id="ARBA00022741"/>
    </source>
</evidence>
<dbReference type="Gene3D" id="1.10.287.130">
    <property type="match status" value="1"/>
</dbReference>
<keyword evidence="10" id="KW-1133">Transmembrane helix</keyword>
<gene>
    <name evidence="12" type="ORF">L196_03651</name>
</gene>
<evidence type="ECO:0000256" key="9">
    <source>
        <dbReference type="ARBA" id="ARBA00022840"/>
    </source>
</evidence>
<dbReference type="GO" id="GO:0005886">
    <property type="term" value="C:plasma membrane"/>
    <property type="evidence" value="ECO:0007669"/>
    <property type="project" value="UniProtKB-SubCell"/>
</dbReference>
<keyword evidence="4" id="KW-1003">Cell membrane</keyword>
<evidence type="ECO:0000313" key="12">
    <source>
        <dbReference type="EMBL" id="EPD13597.1"/>
    </source>
</evidence>
<keyword evidence="8 12" id="KW-0418">Kinase</keyword>
<dbReference type="GO" id="GO:0005524">
    <property type="term" value="F:ATP binding"/>
    <property type="evidence" value="ECO:0007669"/>
    <property type="project" value="UniProtKB-KW"/>
</dbReference>
<organism evidence="12 13">
    <name type="scientific">Cycloclasticus pugetii</name>
    <dbReference type="NCBI Taxonomy" id="34068"/>
    <lineage>
        <taxon>Bacteria</taxon>
        <taxon>Pseudomonadati</taxon>
        <taxon>Pseudomonadota</taxon>
        <taxon>Gammaproteobacteria</taxon>
        <taxon>Thiotrichales</taxon>
        <taxon>Piscirickettsiaceae</taxon>
        <taxon>Cycloclasticus</taxon>
    </lineage>
</organism>
<dbReference type="InterPro" id="IPR003594">
    <property type="entry name" value="HATPase_dom"/>
</dbReference>
<comment type="subcellular location">
    <subcellularLocation>
        <location evidence="2">Cell membrane</location>
        <topology evidence="2">Multi-pass membrane protein</topology>
    </subcellularLocation>
</comment>
<dbReference type="PANTHER" id="PTHR44936">
    <property type="entry name" value="SENSOR PROTEIN CREC"/>
    <property type="match status" value="1"/>
</dbReference>
<dbReference type="PROSITE" id="PS50109">
    <property type="entry name" value="HIS_KIN"/>
    <property type="match status" value="1"/>
</dbReference>
<dbReference type="EC" id="2.7.13.3" evidence="3"/>
<keyword evidence="6" id="KW-0808">Transferase</keyword>
<keyword evidence="9" id="KW-0067">ATP-binding</keyword>
<evidence type="ECO:0000256" key="6">
    <source>
        <dbReference type="ARBA" id="ARBA00022679"/>
    </source>
</evidence>
<feature type="domain" description="Histidine kinase" evidence="11">
    <location>
        <begin position="219"/>
        <end position="426"/>
    </location>
</feature>
<dbReference type="InterPro" id="IPR003661">
    <property type="entry name" value="HisK_dim/P_dom"/>
</dbReference>
<feature type="transmembrane region" description="Helical" evidence="10">
    <location>
        <begin position="125"/>
        <end position="144"/>
    </location>
</feature>
<dbReference type="InterPro" id="IPR005467">
    <property type="entry name" value="His_kinase_dom"/>
</dbReference>
<dbReference type="GO" id="GO:0000155">
    <property type="term" value="F:phosphorelay sensor kinase activity"/>
    <property type="evidence" value="ECO:0007669"/>
    <property type="project" value="InterPro"/>
</dbReference>
<dbReference type="InterPro" id="IPR050980">
    <property type="entry name" value="2C_sensor_his_kinase"/>
</dbReference>
<protein>
    <recommendedName>
        <fullName evidence="3">histidine kinase</fullName>
        <ecNumber evidence="3">2.7.13.3</ecNumber>
    </recommendedName>
</protein>
<evidence type="ECO:0000256" key="1">
    <source>
        <dbReference type="ARBA" id="ARBA00000085"/>
    </source>
</evidence>
<keyword evidence="10" id="KW-0472">Membrane</keyword>
<dbReference type="SUPFAM" id="SSF55874">
    <property type="entry name" value="ATPase domain of HSP90 chaperone/DNA topoisomerase II/histidine kinase"/>
    <property type="match status" value="1"/>
</dbReference>
<comment type="catalytic activity">
    <reaction evidence="1">
        <text>ATP + protein L-histidine = ADP + protein N-phospho-L-histidine.</text>
        <dbReference type="EC" id="2.7.13.3"/>
    </reaction>
</comment>
<dbReference type="RefSeq" id="WP_016389999.1">
    <property type="nucleotide sequence ID" value="NZ_KE646806.1"/>
</dbReference>
<dbReference type="Gene3D" id="3.30.565.10">
    <property type="entry name" value="Histidine kinase-like ATPase, C-terminal domain"/>
    <property type="match status" value="1"/>
</dbReference>
<dbReference type="EMBL" id="ASHL01000002">
    <property type="protein sequence ID" value="EPD13597.1"/>
    <property type="molecule type" value="Genomic_DNA"/>
</dbReference>
<dbReference type="SMART" id="SM00388">
    <property type="entry name" value="HisKA"/>
    <property type="match status" value="1"/>
</dbReference>
<dbReference type="Pfam" id="PF02518">
    <property type="entry name" value="HATPase_c"/>
    <property type="match status" value="1"/>
</dbReference>
<keyword evidence="10" id="KW-0812">Transmembrane</keyword>
<evidence type="ECO:0000259" key="11">
    <source>
        <dbReference type="PROSITE" id="PS50109"/>
    </source>
</evidence>
<proteinExistence type="predicted"/>
<reference evidence="12 13" key="1">
    <citation type="journal article" date="2013" name="Genome Announc.">
        <title>Genome Sequence of the Pyrene- and Fluoranthene-Degrading Bacterium Cycloclasticus sp. Strain PY97M.</title>
        <authorList>
            <person name="Cui Z."/>
            <person name="Xu G."/>
            <person name="Li Q."/>
            <person name="Gao W."/>
            <person name="Zheng L."/>
        </authorList>
    </citation>
    <scope>NUCLEOTIDE SEQUENCE [LARGE SCALE GENOMIC DNA]</scope>
    <source>
        <strain evidence="12 13">PY97M</strain>
    </source>
</reference>
<keyword evidence="13" id="KW-1185">Reference proteome</keyword>
<keyword evidence="7" id="KW-0547">Nucleotide-binding</keyword>
<evidence type="ECO:0000256" key="2">
    <source>
        <dbReference type="ARBA" id="ARBA00004651"/>
    </source>
</evidence>
<feature type="transmembrane region" description="Helical" evidence="10">
    <location>
        <begin position="21"/>
        <end position="42"/>
    </location>
</feature>
<dbReference type="PRINTS" id="PR00344">
    <property type="entry name" value="BCTRLSENSOR"/>
</dbReference>
<dbReference type="AlphaFoldDB" id="A0AB33Z3U7"/>
<dbReference type="SMART" id="SM00387">
    <property type="entry name" value="HATPase_c"/>
    <property type="match status" value="1"/>
</dbReference>
<dbReference type="InterPro" id="IPR004358">
    <property type="entry name" value="Sig_transdc_His_kin-like_C"/>
</dbReference>
<dbReference type="InterPro" id="IPR036890">
    <property type="entry name" value="HATPase_C_sf"/>
</dbReference>
<dbReference type="GO" id="GO:0009847">
    <property type="term" value="P:spore germination"/>
    <property type="evidence" value="ECO:0007669"/>
    <property type="project" value="InterPro"/>
</dbReference>
<keyword evidence="5" id="KW-0597">Phosphoprotein</keyword>
<dbReference type="Pfam" id="PF25323">
    <property type="entry name" value="6TM_PilS"/>
    <property type="match status" value="1"/>
</dbReference>
<comment type="caution">
    <text evidence="12">The sequence shown here is derived from an EMBL/GenBank/DDBJ whole genome shotgun (WGS) entry which is preliminary data.</text>
</comment>
<evidence type="ECO:0000256" key="5">
    <source>
        <dbReference type="ARBA" id="ARBA00022553"/>
    </source>
</evidence>
<evidence type="ECO:0000256" key="3">
    <source>
        <dbReference type="ARBA" id="ARBA00012438"/>
    </source>
</evidence>
<feature type="transmembrane region" description="Helical" evidence="10">
    <location>
        <begin position="164"/>
        <end position="184"/>
    </location>
</feature>
<evidence type="ECO:0000313" key="13">
    <source>
        <dbReference type="Proteomes" id="UP000015462"/>
    </source>
</evidence>
<dbReference type="Proteomes" id="UP000015462">
    <property type="component" value="Unassembled WGS sequence"/>
</dbReference>
<evidence type="ECO:0000256" key="10">
    <source>
        <dbReference type="SAM" id="Phobius"/>
    </source>
</evidence>
<sequence>MITLSANTTTSAPGENLKRLLSLRALNISGQLIAILTTIYYLEMALPVKPLAAILVGQVIWSVSTLFLLKDSSRITDEAFFYQLISDVVALTGILYFTGGATNPFAWFLLVPHSIAATLLSQRYVWLMALLTSLSYSLIVFYYQPLVHINNPVEVEAGGHFKDHVIGMWIGFLLSIFLLAYFVAGMAQSLRKRNELLSTMKERMFRDERLIALGTLATGAAHELGTPLGTMDVLAHELELDFQATGDKAASSKLSILQGQIKRCKKVLSTITERATSEKYDSGQLLAIDEYLANVVAQWRISNLNVPLIEKVKGVGHAPKLITDLALTRALINVLDNAARVSPEYVKLVLSWTDSKIHIRIEDRGCGIDEAQLLKLGKHMMSSKDKGLGLGVYITQATLERLGGSIKWENHQPKGVCVSICIPVIA</sequence>
<evidence type="ECO:0000256" key="4">
    <source>
        <dbReference type="ARBA" id="ARBA00022475"/>
    </source>
</evidence>
<evidence type="ECO:0000256" key="8">
    <source>
        <dbReference type="ARBA" id="ARBA00022777"/>
    </source>
</evidence>
<accession>A0AB33Z3U7</accession>
<name>A0AB33Z3U7_9GAMM</name>